<sequence length="448" mass="49439">MIVGTYSPGQDSLSLSQRRRWRSRSSSCKPRSFSPGQDSLSLSQRQRWRSGSSTHECSDTPRTTINQSLRQPLQKSIRAERDPPNAAKAMSTYTQKLRKDAFPMSEKKFQKKVLQLLLEIKDTIHVASSSAGTSYEVKPANTEQKFEALEKRLEDKNEGAELSKHLKRLGGVDAADLVKKSMAATMTNKMMAKMSGKKWEGCLREDSIVQDSMCLKVLLQPGLAAVLNLTISTWPQEGRKVTDRSGSSGRKDLHKVLNGILEHPSSINVGFLAGDYKVGVKPEQRCQAERRLTDGIVQQSFRKSQSLDGVDPDAGSKPRAPTRAWDLNQARRSPEESAALLWIRTRHFGQLTAVLHTSSSSASPPPPHFYFLHLNPGGPLASLSGWYREDYSSSSVLFLVKAKLPEGHSDVLHPGQPPPGGPDHEGGAAPHRHDPGPLLDAGRRDFGR</sequence>
<accession>A0ABV0UIT2</accession>
<name>A0ABV0UIT2_9TELE</name>
<keyword evidence="3" id="KW-1185">Reference proteome</keyword>
<feature type="compositionally biased region" description="Low complexity" evidence="1">
    <location>
        <begin position="24"/>
        <end position="53"/>
    </location>
</feature>
<organism evidence="2 3">
    <name type="scientific">Ilyodon furcidens</name>
    <name type="common">goldbreast splitfin</name>
    <dbReference type="NCBI Taxonomy" id="33524"/>
    <lineage>
        <taxon>Eukaryota</taxon>
        <taxon>Metazoa</taxon>
        <taxon>Chordata</taxon>
        <taxon>Craniata</taxon>
        <taxon>Vertebrata</taxon>
        <taxon>Euteleostomi</taxon>
        <taxon>Actinopterygii</taxon>
        <taxon>Neopterygii</taxon>
        <taxon>Teleostei</taxon>
        <taxon>Neoteleostei</taxon>
        <taxon>Acanthomorphata</taxon>
        <taxon>Ovalentaria</taxon>
        <taxon>Atherinomorphae</taxon>
        <taxon>Cyprinodontiformes</taxon>
        <taxon>Goodeidae</taxon>
        <taxon>Ilyodon</taxon>
    </lineage>
</organism>
<dbReference type="EMBL" id="JAHRIQ010071004">
    <property type="protein sequence ID" value="MEQ2244370.1"/>
    <property type="molecule type" value="Genomic_DNA"/>
</dbReference>
<reference evidence="2 3" key="1">
    <citation type="submission" date="2021-06" db="EMBL/GenBank/DDBJ databases">
        <authorList>
            <person name="Palmer J.M."/>
        </authorList>
    </citation>
    <scope>NUCLEOTIDE SEQUENCE [LARGE SCALE GENOMIC DNA]</scope>
    <source>
        <strain evidence="3">if_2019</strain>
        <tissue evidence="2">Muscle</tissue>
    </source>
</reference>
<gene>
    <name evidence="2" type="ORF">ILYODFUR_016409</name>
</gene>
<protein>
    <submittedName>
        <fullName evidence="2">Uncharacterized protein</fullName>
    </submittedName>
</protein>
<evidence type="ECO:0000313" key="3">
    <source>
        <dbReference type="Proteomes" id="UP001482620"/>
    </source>
</evidence>
<dbReference type="Proteomes" id="UP001482620">
    <property type="component" value="Unassembled WGS sequence"/>
</dbReference>
<proteinExistence type="predicted"/>
<evidence type="ECO:0000256" key="1">
    <source>
        <dbReference type="SAM" id="MobiDB-lite"/>
    </source>
</evidence>
<feature type="compositionally biased region" description="Polar residues" evidence="1">
    <location>
        <begin position="60"/>
        <end position="74"/>
    </location>
</feature>
<feature type="compositionally biased region" description="Basic and acidic residues" evidence="1">
    <location>
        <begin position="422"/>
        <end position="448"/>
    </location>
</feature>
<feature type="region of interest" description="Disordered" evidence="1">
    <location>
        <begin position="1"/>
        <end position="87"/>
    </location>
</feature>
<comment type="caution">
    <text evidence="2">The sequence shown here is derived from an EMBL/GenBank/DDBJ whole genome shotgun (WGS) entry which is preliminary data.</text>
</comment>
<feature type="region of interest" description="Disordered" evidence="1">
    <location>
        <begin position="408"/>
        <end position="448"/>
    </location>
</feature>
<evidence type="ECO:0000313" key="2">
    <source>
        <dbReference type="EMBL" id="MEQ2244370.1"/>
    </source>
</evidence>